<accession>A0ABU1W590</accession>
<sequence>MSMIFRPEWEKTRLTDGTRKRRRSGRMTMSEVKTIIIFFQMSHHRDFKNFYTGSLFLFYKSAFPNLLSNTRFLEVILTALVPLCSYFAS</sequence>
<organism evidence="1 2">
    <name type="scientific">Rheinheimera soli</name>
    <dbReference type="NCBI Taxonomy" id="443616"/>
    <lineage>
        <taxon>Bacteria</taxon>
        <taxon>Pseudomonadati</taxon>
        <taxon>Pseudomonadota</taxon>
        <taxon>Gammaproteobacteria</taxon>
        <taxon>Chromatiales</taxon>
        <taxon>Chromatiaceae</taxon>
        <taxon>Rheinheimera</taxon>
    </lineage>
</organism>
<dbReference type="EMBL" id="JAVDWR010000037">
    <property type="protein sequence ID" value="MDR7123141.1"/>
    <property type="molecule type" value="Genomic_DNA"/>
</dbReference>
<keyword evidence="2" id="KW-1185">Reference proteome</keyword>
<reference evidence="1 2" key="1">
    <citation type="submission" date="2023-07" db="EMBL/GenBank/DDBJ databases">
        <title>Sorghum-associated microbial communities from plants grown in Nebraska, USA.</title>
        <authorList>
            <person name="Schachtman D."/>
        </authorList>
    </citation>
    <scope>NUCLEOTIDE SEQUENCE [LARGE SCALE GENOMIC DNA]</scope>
    <source>
        <strain evidence="1 2">4138</strain>
    </source>
</reference>
<dbReference type="Proteomes" id="UP001257909">
    <property type="component" value="Unassembled WGS sequence"/>
</dbReference>
<dbReference type="RefSeq" id="WP_310282024.1">
    <property type="nucleotide sequence ID" value="NZ_JAVDWR010000037.1"/>
</dbReference>
<evidence type="ECO:0008006" key="3">
    <source>
        <dbReference type="Google" id="ProtNLM"/>
    </source>
</evidence>
<proteinExistence type="predicted"/>
<evidence type="ECO:0000313" key="2">
    <source>
        <dbReference type="Proteomes" id="UP001257909"/>
    </source>
</evidence>
<evidence type="ECO:0000313" key="1">
    <source>
        <dbReference type="EMBL" id="MDR7123141.1"/>
    </source>
</evidence>
<protein>
    <recommendedName>
        <fullName evidence="3">Transposase</fullName>
    </recommendedName>
</protein>
<gene>
    <name evidence="1" type="ORF">J2W69_004124</name>
</gene>
<name>A0ABU1W590_9GAMM</name>
<comment type="caution">
    <text evidence="1">The sequence shown here is derived from an EMBL/GenBank/DDBJ whole genome shotgun (WGS) entry which is preliminary data.</text>
</comment>